<dbReference type="SUPFAM" id="SSF56091">
    <property type="entry name" value="DNA ligase/mRNA capping enzyme, catalytic domain"/>
    <property type="match status" value="1"/>
</dbReference>
<dbReference type="EC" id="6.5.1.2" evidence="2 14"/>
<dbReference type="PROSITE" id="PS50172">
    <property type="entry name" value="BRCT"/>
    <property type="match status" value="1"/>
</dbReference>
<dbReference type="Pfam" id="PF00533">
    <property type="entry name" value="BRCT"/>
    <property type="match status" value="1"/>
</dbReference>
<dbReference type="OrthoDB" id="9759736at2"/>
<dbReference type="Pfam" id="PF12826">
    <property type="entry name" value="HHH_2"/>
    <property type="match status" value="1"/>
</dbReference>
<evidence type="ECO:0000256" key="3">
    <source>
        <dbReference type="ARBA" id="ARBA00013308"/>
    </source>
</evidence>
<dbReference type="InterPro" id="IPR004150">
    <property type="entry name" value="NAD_DNA_ligase_OB"/>
</dbReference>
<evidence type="ECO:0000256" key="5">
    <source>
        <dbReference type="ARBA" id="ARBA00022705"/>
    </source>
</evidence>
<evidence type="ECO:0000256" key="8">
    <source>
        <dbReference type="ARBA" id="ARBA00022833"/>
    </source>
</evidence>
<evidence type="ECO:0000259" key="15">
    <source>
        <dbReference type="PROSITE" id="PS50172"/>
    </source>
</evidence>
<keyword evidence="14" id="KW-0464">Manganese</keyword>
<dbReference type="NCBIfam" id="NF005932">
    <property type="entry name" value="PRK07956.1"/>
    <property type="match status" value="1"/>
</dbReference>
<dbReference type="FunFam" id="1.10.287.610:FF:000002">
    <property type="entry name" value="DNA ligase"/>
    <property type="match status" value="1"/>
</dbReference>
<dbReference type="Gene3D" id="3.30.470.30">
    <property type="entry name" value="DNA ligase/mRNA capping enzyme"/>
    <property type="match status" value="1"/>
</dbReference>
<dbReference type="InterPro" id="IPR001357">
    <property type="entry name" value="BRCT_dom"/>
</dbReference>
<dbReference type="GO" id="GO:0005829">
    <property type="term" value="C:cytosol"/>
    <property type="evidence" value="ECO:0007669"/>
    <property type="project" value="TreeGrafter"/>
</dbReference>
<evidence type="ECO:0000256" key="9">
    <source>
        <dbReference type="ARBA" id="ARBA00022842"/>
    </source>
</evidence>
<evidence type="ECO:0000256" key="13">
    <source>
        <dbReference type="ARBA" id="ARBA00060881"/>
    </source>
</evidence>
<dbReference type="Pfam" id="PF22745">
    <property type="entry name" value="Nlig-Ia"/>
    <property type="match status" value="1"/>
</dbReference>
<dbReference type="FunFam" id="2.40.50.140:FF:000012">
    <property type="entry name" value="DNA ligase"/>
    <property type="match status" value="1"/>
</dbReference>
<dbReference type="PANTHER" id="PTHR23389">
    <property type="entry name" value="CHROMOSOME TRANSMISSION FIDELITY FACTOR 18"/>
    <property type="match status" value="1"/>
</dbReference>
<dbReference type="InterPro" id="IPR001679">
    <property type="entry name" value="DNA_ligase"/>
</dbReference>
<dbReference type="PIRSF" id="PIRSF001604">
    <property type="entry name" value="LigA"/>
    <property type="match status" value="1"/>
</dbReference>
<keyword evidence="7 14" id="KW-0227">DNA damage</keyword>
<dbReference type="InterPro" id="IPR013840">
    <property type="entry name" value="DNAligase_N"/>
</dbReference>
<dbReference type="PANTHER" id="PTHR23389:SF9">
    <property type="entry name" value="DNA LIGASE"/>
    <property type="match status" value="1"/>
</dbReference>
<organism evidence="16 17">
    <name type="scientific">Paracidobacterium acidisoli</name>
    <dbReference type="NCBI Taxonomy" id="2303751"/>
    <lineage>
        <taxon>Bacteria</taxon>
        <taxon>Pseudomonadati</taxon>
        <taxon>Acidobacteriota</taxon>
        <taxon>Terriglobia</taxon>
        <taxon>Terriglobales</taxon>
        <taxon>Acidobacteriaceae</taxon>
        <taxon>Paracidobacterium</taxon>
    </lineage>
</organism>
<dbReference type="SUPFAM" id="SSF52113">
    <property type="entry name" value="BRCT domain"/>
    <property type="match status" value="1"/>
</dbReference>
<dbReference type="FunFam" id="1.10.150.20:FF:000006">
    <property type="entry name" value="DNA ligase"/>
    <property type="match status" value="1"/>
</dbReference>
<dbReference type="Gene3D" id="3.40.50.10190">
    <property type="entry name" value="BRCT domain"/>
    <property type="match status" value="1"/>
</dbReference>
<dbReference type="SUPFAM" id="SSF47781">
    <property type="entry name" value="RuvA domain 2-like"/>
    <property type="match status" value="1"/>
</dbReference>
<dbReference type="InterPro" id="IPR033136">
    <property type="entry name" value="DNA_ligase_CS"/>
</dbReference>
<dbReference type="SMART" id="SM00292">
    <property type="entry name" value="BRCT"/>
    <property type="match status" value="1"/>
</dbReference>
<feature type="domain" description="BRCT" evidence="15">
    <location>
        <begin position="620"/>
        <end position="700"/>
    </location>
</feature>
<dbReference type="Pfam" id="PF03119">
    <property type="entry name" value="DNA_ligase_ZBD"/>
    <property type="match status" value="1"/>
</dbReference>
<name>A0A372IQL6_9BACT</name>
<evidence type="ECO:0000256" key="10">
    <source>
        <dbReference type="ARBA" id="ARBA00023027"/>
    </source>
</evidence>
<dbReference type="EMBL" id="QVQT01000003">
    <property type="protein sequence ID" value="RFU17061.1"/>
    <property type="molecule type" value="Genomic_DNA"/>
</dbReference>
<feature type="active site" description="N6-AMP-lysine intermediate" evidence="14">
    <location>
        <position position="117"/>
    </location>
</feature>
<gene>
    <name evidence="14 16" type="primary">ligA</name>
    <name evidence="16" type="ORF">D0Y96_10180</name>
</gene>
<feature type="binding site" evidence="14">
    <location>
        <position position="424"/>
    </location>
    <ligand>
        <name>Zn(2+)</name>
        <dbReference type="ChEBI" id="CHEBI:29105"/>
    </ligand>
</feature>
<protein>
    <recommendedName>
        <fullName evidence="3 14">DNA ligase</fullName>
        <ecNumber evidence="2 14">6.5.1.2</ecNumber>
    </recommendedName>
    <alternativeName>
        <fullName evidence="14">Polydeoxyribonucleotide synthase [NAD(+)]</fullName>
    </alternativeName>
</protein>
<feature type="binding site" evidence="14">
    <location>
        <position position="444"/>
    </location>
    <ligand>
        <name>Zn(2+)</name>
        <dbReference type="ChEBI" id="CHEBI:29105"/>
    </ligand>
</feature>
<dbReference type="RefSeq" id="WP_117299312.1">
    <property type="nucleotide sequence ID" value="NZ_QVQT02000003.1"/>
</dbReference>
<dbReference type="Pfam" id="PF03120">
    <property type="entry name" value="OB_DNA_ligase"/>
    <property type="match status" value="1"/>
</dbReference>
<dbReference type="InterPro" id="IPR013839">
    <property type="entry name" value="DNAligase_adenylation"/>
</dbReference>
<dbReference type="SMART" id="SM00532">
    <property type="entry name" value="LIGANc"/>
    <property type="match status" value="1"/>
</dbReference>
<evidence type="ECO:0000313" key="16">
    <source>
        <dbReference type="EMBL" id="RFU17061.1"/>
    </source>
</evidence>
<dbReference type="FunFam" id="3.30.470.30:FF:000001">
    <property type="entry name" value="DNA ligase"/>
    <property type="match status" value="1"/>
</dbReference>
<keyword evidence="9 14" id="KW-0460">Magnesium</keyword>
<dbReference type="CDD" id="cd17748">
    <property type="entry name" value="BRCT_DNA_ligase_like"/>
    <property type="match status" value="1"/>
</dbReference>
<evidence type="ECO:0000256" key="2">
    <source>
        <dbReference type="ARBA" id="ARBA00012722"/>
    </source>
</evidence>
<reference evidence="16 17" key="1">
    <citation type="submission" date="2018-08" db="EMBL/GenBank/DDBJ databases">
        <title>Acidipila sp. 4G-K13, an acidobacterium isolated from forest soil.</title>
        <authorList>
            <person name="Gao Z.-H."/>
            <person name="Qiu L.-H."/>
        </authorList>
    </citation>
    <scope>NUCLEOTIDE SEQUENCE [LARGE SCALE GENOMIC DNA]</scope>
    <source>
        <strain evidence="16 17">4G-K13</strain>
    </source>
</reference>
<keyword evidence="11 14" id="KW-0234">DNA repair</keyword>
<feature type="binding site" evidence="14">
    <location>
        <position position="115"/>
    </location>
    <ligand>
        <name>NAD(+)</name>
        <dbReference type="ChEBI" id="CHEBI:57540"/>
    </ligand>
</feature>
<dbReference type="PROSITE" id="PS01056">
    <property type="entry name" value="DNA_LIGASE_N2"/>
    <property type="match status" value="1"/>
</dbReference>
<accession>A0A372IQL6</accession>
<sequence length="700" mass="77849">MSQAAIEAQMENLREKIRHHEYLYYVMDEPSISDGEFDDLMRALKKLEDEHPKLVTQDSPTQRVGGKPKEGFAKVAHSRPMLSLDNITNEEELRDWDRRVHALAGEGAEVEYVCEYKMDGLSMALHYGPGAGESSHLMRGLTRGDGTTGEDVTGNVRTIRSVPLSISKERLHTAKLPPTFEVRGEVVMPLKTFMKMNEEREAQGLAPAANPRNFAAGTIRTLEPNIVASRRLDFYAYFLLNEEGGDLLQEQGEALDALTAAGFRVNPHREAIKTVEKLLAFIDKAEKQRGDLGYEIDGVVIKVNSAEMQRRLGYTGRAPRWAVAYKFTARAGTTRVEDIRVQVGRTGRLTPVAVLTPVVIGGTTVSRATLHNADEIERLGLLIGDYVKVERGGDVIPKVVEVVEDKEHPRGDRKFEFPETCPECGSEIVRTEGEADYRCVNIDCPARLRESLLHFASRGVMNIDGLGEAVVTQLLERGMVKSIADLYALTDSRLAELQHEVKTRDKKTGEKKTRMQALVGPKERKDLWIEIEKSKKAPLNRVLYGLGIRFVGERTAQALAEEFGSMDALMAASQEELERINDVGPRVSEAIREFFAIEKNRELIERLREAGLTFTAEKRKKTSQLEGMTFVLTGTLPNLSREEAKAKIEAAGGKVSGSVSKKTSYVVAGEEAGSKLDKAKELNVKVIDEAELLTMLETQL</sequence>
<evidence type="ECO:0000313" key="17">
    <source>
        <dbReference type="Proteomes" id="UP000264702"/>
    </source>
</evidence>
<dbReference type="GO" id="GO:0006281">
    <property type="term" value="P:DNA repair"/>
    <property type="evidence" value="ECO:0007669"/>
    <property type="project" value="UniProtKB-KW"/>
</dbReference>
<dbReference type="HAMAP" id="MF_01588">
    <property type="entry name" value="DNA_ligase_A"/>
    <property type="match status" value="1"/>
</dbReference>
<feature type="binding site" evidence="14">
    <location>
        <position position="185"/>
    </location>
    <ligand>
        <name>NAD(+)</name>
        <dbReference type="ChEBI" id="CHEBI:57540"/>
    </ligand>
</feature>
<comment type="caution">
    <text evidence="16">The sequence shown here is derived from an EMBL/GenBank/DDBJ whole genome shotgun (WGS) entry which is preliminary data.</text>
</comment>
<feature type="binding site" evidence="14">
    <location>
        <position position="302"/>
    </location>
    <ligand>
        <name>NAD(+)</name>
        <dbReference type="ChEBI" id="CHEBI:57540"/>
    </ligand>
</feature>
<dbReference type="CDD" id="cd00114">
    <property type="entry name" value="LIGANc"/>
    <property type="match status" value="1"/>
</dbReference>
<evidence type="ECO:0000256" key="11">
    <source>
        <dbReference type="ARBA" id="ARBA00023204"/>
    </source>
</evidence>
<keyword evidence="8 14" id="KW-0862">Zinc</keyword>
<evidence type="ECO:0000256" key="6">
    <source>
        <dbReference type="ARBA" id="ARBA00022723"/>
    </source>
</evidence>
<comment type="catalytic activity">
    <reaction evidence="12 14">
        <text>NAD(+) + (deoxyribonucleotide)n-3'-hydroxyl + 5'-phospho-(deoxyribonucleotide)m = (deoxyribonucleotide)n+m + AMP + beta-nicotinamide D-nucleotide.</text>
        <dbReference type="EC" id="6.5.1.2"/>
    </reaction>
</comment>
<keyword evidence="4 14" id="KW-0436">Ligase</keyword>
<dbReference type="InterPro" id="IPR012340">
    <property type="entry name" value="NA-bd_OB-fold"/>
</dbReference>
<dbReference type="GO" id="GO:0046872">
    <property type="term" value="F:metal ion binding"/>
    <property type="evidence" value="ECO:0007669"/>
    <property type="project" value="UniProtKB-KW"/>
</dbReference>
<dbReference type="Gene3D" id="2.40.50.140">
    <property type="entry name" value="Nucleic acid-binding proteins"/>
    <property type="match status" value="1"/>
</dbReference>
<dbReference type="Gene3D" id="1.10.150.20">
    <property type="entry name" value="5' to 3' exonuclease, C-terminal subdomain"/>
    <property type="match status" value="2"/>
</dbReference>
<dbReference type="Pfam" id="PF01653">
    <property type="entry name" value="DNA_ligase_aden"/>
    <property type="match status" value="1"/>
</dbReference>
<dbReference type="InterPro" id="IPR004149">
    <property type="entry name" value="Znf_DNAligase_C4"/>
</dbReference>
<dbReference type="InterPro" id="IPR041663">
    <property type="entry name" value="DisA/LigA_HHH"/>
</dbReference>
<evidence type="ECO:0000256" key="4">
    <source>
        <dbReference type="ARBA" id="ARBA00022598"/>
    </source>
</evidence>
<dbReference type="FunFam" id="3.40.50.10190:FF:000054">
    <property type="entry name" value="DNA ligase"/>
    <property type="match status" value="1"/>
</dbReference>
<dbReference type="SUPFAM" id="SSF50249">
    <property type="entry name" value="Nucleic acid-binding proteins"/>
    <property type="match status" value="1"/>
</dbReference>
<proteinExistence type="inferred from homology"/>
<feature type="binding site" evidence="14">
    <location>
        <position position="421"/>
    </location>
    <ligand>
        <name>Zn(2+)</name>
        <dbReference type="ChEBI" id="CHEBI:29105"/>
    </ligand>
</feature>
<comment type="cofactor">
    <cofactor evidence="14">
        <name>Mg(2+)</name>
        <dbReference type="ChEBI" id="CHEBI:18420"/>
    </cofactor>
    <cofactor evidence="14">
        <name>Mn(2+)</name>
        <dbReference type="ChEBI" id="CHEBI:29035"/>
    </cofactor>
</comment>
<dbReference type="Gene3D" id="1.10.287.610">
    <property type="entry name" value="Helix hairpin bin"/>
    <property type="match status" value="1"/>
</dbReference>
<keyword evidence="10 14" id="KW-0520">NAD</keyword>
<dbReference type="InterPro" id="IPR010994">
    <property type="entry name" value="RuvA_2-like"/>
</dbReference>
<dbReference type="GO" id="GO:0006260">
    <property type="term" value="P:DNA replication"/>
    <property type="evidence" value="ECO:0007669"/>
    <property type="project" value="UniProtKB-KW"/>
</dbReference>
<evidence type="ECO:0000256" key="14">
    <source>
        <dbReference type="HAMAP-Rule" id="MF_01588"/>
    </source>
</evidence>
<comment type="similarity">
    <text evidence="13 14">Belongs to the NAD-dependent DNA ligase family. LigA subfamily.</text>
</comment>
<keyword evidence="17" id="KW-1185">Reference proteome</keyword>
<keyword evidence="5 14" id="KW-0235">DNA replication</keyword>
<dbReference type="AlphaFoldDB" id="A0A372IQL6"/>
<dbReference type="GO" id="GO:0003911">
    <property type="term" value="F:DNA ligase (NAD+) activity"/>
    <property type="evidence" value="ECO:0007669"/>
    <property type="project" value="UniProtKB-UniRule"/>
</dbReference>
<dbReference type="NCBIfam" id="TIGR00575">
    <property type="entry name" value="dnlj"/>
    <property type="match status" value="1"/>
</dbReference>
<keyword evidence="6 14" id="KW-0479">Metal-binding</keyword>
<feature type="binding site" evidence="14">
    <location>
        <position position="143"/>
    </location>
    <ligand>
        <name>NAD(+)</name>
        <dbReference type="ChEBI" id="CHEBI:57540"/>
    </ligand>
</feature>
<evidence type="ECO:0000256" key="12">
    <source>
        <dbReference type="ARBA" id="ARBA00034005"/>
    </source>
</evidence>
<evidence type="ECO:0000256" key="1">
    <source>
        <dbReference type="ARBA" id="ARBA00004067"/>
    </source>
</evidence>
<dbReference type="InterPro" id="IPR036420">
    <property type="entry name" value="BRCT_dom_sf"/>
</dbReference>
<feature type="binding site" evidence="14">
    <location>
        <begin position="34"/>
        <end position="38"/>
    </location>
    <ligand>
        <name>NAD(+)</name>
        <dbReference type="ChEBI" id="CHEBI:57540"/>
    </ligand>
</feature>
<feature type="binding site" evidence="14">
    <location>
        <position position="439"/>
    </location>
    <ligand>
        <name>Zn(2+)</name>
        <dbReference type="ChEBI" id="CHEBI:29105"/>
    </ligand>
</feature>
<feature type="binding site" evidence="14">
    <location>
        <position position="326"/>
    </location>
    <ligand>
        <name>NAD(+)</name>
        <dbReference type="ChEBI" id="CHEBI:57540"/>
    </ligand>
</feature>
<comment type="function">
    <text evidence="1 14">DNA ligase that catalyzes the formation of phosphodiester linkages between 5'-phosphoryl and 3'-hydroxyl groups in double-stranded DNA using NAD as a coenzyme and as the energy source for the reaction. It is essential for DNA replication and repair of damaged DNA.</text>
</comment>
<dbReference type="Gene3D" id="6.20.10.30">
    <property type="match status" value="1"/>
</dbReference>
<feature type="binding site" evidence="14">
    <location>
        <begin position="83"/>
        <end position="84"/>
    </location>
    <ligand>
        <name>NAD(+)</name>
        <dbReference type="ChEBI" id="CHEBI:57540"/>
    </ligand>
</feature>
<dbReference type="Proteomes" id="UP000264702">
    <property type="component" value="Unassembled WGS sequence"/>
</dbReference>
<evidence type="ECO:0000256" key="7">
    <source>
        <dbReference type="ARBA" id="ARBA00022763"/>
    </source>
</evidence>